<protein>
    <submittedName>
        <fullName evidence="1">Uncharacterized protein</fullName>
    </submittedName>
</protein>
<dbReference type="AlphaFoldDB" id="A0A645ARQ5"/>
<organism evidence="1">
    <name type="scientific">bioreactor metagenome</name>
    <dbReference type="NCBI Taxonomy" id="1076179"/>
    <lineage>
        <taxon>unclassified sequences</taxon>
        <taxon>metagenomes</taxon>
        <taxon>ecological metagenomes</taxon>
    </lineage>
</organism>
<dbReference type="EMBL" id="VSSQ01015431">
    <property type="protein sequence ID" value="MPM55780.1"/>
    <property type="molecule type" value="Genomic_DNA"/>
</dbReference>
<name>A0A645ARQ5_9ZZZZ</name>
<comment type="caution">
    <text evidence="1">The sequence shown here is derived from an EMBL/GenBank/DDBJ whole genome shotgun (WGS) entry which is preliminary data.</text>
</comment>
<evidence type="ECO:0000313" key="1">
    <source>
        <dbReference type="EMBL" id="MPM55780.1"/>
    </source>
</evidence>
<accession>A0A645ARQ5</accession>
<sequence>MLERPAWIWMRSCGAPCAMRATSRARWPSRRRAMPLRIRPGPVSCRSALAWCCRCRWCCLCWAIYSASIGCCLPGRSFCWRRRCSSSWGRVSTRRAGMRSRRCRATWICWWPSAPARALAFRYGCGPRRIRGMCRICISRPRPW</sequence>
<proteinExistence type="predicted"/>
<gene>
    <name evidence="1" type="ORF">SDC9_102577</name>
</gene>
<reference evidence="1" key="1">
    <citation type="submission" date="2019-08" db="EMBL/GenBank/DDBJ databases">
        <authorList>
            <person name="Kucharzyk K."/>
            <person name="Murdoch R.W."/>
            <person name="Higgins S."/>
            <person name="Loffler F."/>
        </authorList>
    </citation>
    <scope>NUCLEOTIDE SEQUENCE</scope>
</reference>